<dbReference type="NCBIfam" id="TIGR04155">
    <property type="entry name" value="cyano_PEP"/>
    <property type="match status" value="1"/>
</dbReference>
<dbReference type="InterPro" id="IPR026374">
    <property type="entry name" value="Cyano_PEP"/>
</dbReference>
<dbReference type="NCBIfam" id="TIGR02595">
    <property type="entry name" value="PEP_CTERM"/>
    <property type="match status" value="1"/>
</dbReference>
<protein>
    <submittedName>
        <fullName evidence="1">Uncharacterized protein</fullName>
    </submittedName>
</protein>
<dbReference type="HOGENOM" id="CLU_2409938_0_0_3"/>
<gene>
    <name evidence="1" type="ORF">MICAK_4490002</name>
</gene>
<dbReference type="EMBL" id="CAIQ01000389">
    <property type="protein sequence ID" value="CCI38482.1"/>
    <property type="molecule type" value="Genomic_DNA"/>
</dbReference>
<name>I4IW08_MICAE</name>
<dbReference type="Proteomes" id="UP000004047">
    <property type="component" value="Unassembled WGS sequence"/>
</dbReference>
<proteinExistence type="predicted"/>
<organism evidence="1 2">
    <name type="scientific">Microcystis aeruginosa PCC 9701</name>
    <dbReference type="NCBI Taxonomy" id="721123"/>
    <lineage>
        <taxon>Bacteria</taxon>
        <taxon>Bacillati</taxon>
        <taxon>Cyanobacteriota</taxon>
        <taxon>Cyanophyceae</taxon>
        <taxon>Oscillatoriophycideae</taxon>
        <taxon>Chroococcales</taxon>
        <taxon>Microcystaceae</taxon>
        <taxon>Microcystis</taxon>
    </lineage>
</organism>
<sequence>MFTKQYSATTSAWVQNTNAGEAPIIALGNNIRFAYSAISTGSGFISVGNFLDAADFGVGVGAKVPEPSSVLGLGLVTLVGLGTSFKRKSGKK</sequence>
<dbReference type="RefSeq" id="WP_002804490.1">
    <property type="nucleotide sequence ID" value="NZ_HE974239.1"/>
</dbReference>
<dbReference type="AlphaFoldDB" id="I4IW08"/>
<dbReference type="InterPro" id="IPR013424">
    <property type="entry name" value="Ice-binding_C"/>
</dbReference>
<evidence type="ECO:0000313" key="2">
    <source>
        <dbReference type="Proteomes" id="UP000004047"/>
    </source>
</evidence>
<comment type="caution">
    <text evidence="1">The sequence shown here is derived from an EMBL/GenBank/DDBJ whole genome shotgun (WGS) entry which is preliminary data.</text>
</comment>
<accession>I4IW08</accession>
<reference evidence="1 2" key="1">
    <citation type="submission" date="2012-04" db="EMBL/GenBank/DDBJ databases">
        <authorList>
            <person name="Genoscope - CEA"/>
        </authorList>
    </citation>
    <scope>NUCLEOTIDE SEQUENCE [LARGE SCALE GENOMIC DNA]</scope>
    <source>
        <strain evidence="1 2">9701</strain>
    </source>
</reference>
<evidence type="ECO:0000313" key="1">
    <source>
        <dbReference type="EMBL" id="CCI38482.1"/>
    </source>
</evidence>